<gene>
    <name evidence="1" type="ORF">LCGC14_2815100</name>
</gene>
<dbReference type="AlphaFoldDB" id="A0A0F8Z5J1"/>
<dbReference type="EMBL" id="LAZR01053194">
    <property type="protein sequence ID" value="KKK81275.1"/>
    <property type="molecule type" value="Genomic_DNA"/>
</dbReference>
<proteinExistence type="predicted"/>
<accession>A0A0F8Z5J1</accession>
<reference evidence="1" key="1">
    <citation type="journal article" date="2015" name="Nature">
        <title>Complex archaea that bridge the gap between prokaryotes and eukaryotes.</title>
        <authorList>
            <person name="Spang A."/>
            <person name="Saw J.H."/>
            <person name="Jorgensen S.L."/>
            <person name="Zaremba-Niedzwiedzka K."/>
            <person name="Martijn J."/>
            <person name="Lind A.E."/>
            <person name="van Eijk R."/>
            <person name="Schleper C."/>
            <person name="Guy L."/>
            <person name="Ettema T.J."/>
        </authorList>
    </citation>
    <scope>NUCLEOTIDE SEQUENCE</scope>
</reference>
<evidence type="ECO:0000313" key="1">
    <source>
        <dbReference type="EMBL" id="KKK81275.1"/>
    </source>
</evidence>
<name>A0A0F8Z5J1_9ZZZZ</name>
<comment type="caution">
    <text evidence="1">The sequence shown here is derived from an EMBL/GenBank/DDBJ whole genome shotgun (WGS) entry which is preliminary data.</text>
</comment>
<sequence length="107" mass="13030">QTLRKYWKFDFNNWNSFEVSVSSIKKKKKNEEYKLNESKIEHNPIYNTEFFSCLPIPEVIIYYERYLIKCGTKIKEKNNYFAIYHTRNVPSSDYTKIIKIIKKIMSK</sequence>
<feature type="non-terminal residue" evidence="1">
    <location>
        <position position="1"/>
    </location>
</feature>
<protein>
    <submittedName>
        <fullName evidence="1">Uncharacterized protein</fullName>
    </submittedName>
</protein>
<organism evidence="1">
    <name type="scientific">marine sediment metagenome</name>
    <dbReference type="NCBI Taxonomy" id="412755"/>
    <lineage>
        <taxon>unclassified sequences</taxon>
        <taxon>metagenomes</taxon>
        <taxon>ecological metagenomes</taxon>
    </lineage>
</organism>